<accession>I9DW12</accession>
<evidence type="ECO:0000256" key="7">
    <source>
        <dbReference type="SAM" id="Phobius"/>
    </source>
</evidence>
<feature type="transmembrane region" description="Helical" evidence="7">
    <location>
        <begin position="12"/>
        <end position="36"/>
    </location>
</feature>
<feature type="transmembrane region" description="Helical" evidence="7">
    <location>
        <begin position="324"/>
        <end position="345"/>
    </location>
</feature>
<protein>
    <submittedName>
        <fullName evidence="8">Polysaccharide biosynthesis protein</fullName>
    </submittedName>
</protein>
<dbReference type="STRING" id="1195246.AGRI_00800"/>
<evidence type="ECO:0000256" key="6">
    <source>
        <dbReference type="ARBA" id="ARBA00023136"/>
    </source>
</evidence>
<evidence type="ECO:0000256" key="5">
    <source>
        <dbReference type="ARBA" id="ARBA00022989"/>
    </source>
</evidence>
<sequence length="493" mass="55903">MKSVSQKVIQSSSFLLLIQVVQRGLGIISTLILARLLAPEQFGIIALVAISLQLFDILADTGNQHYIIQKDNVSDQDLNTAWSLDLGIKSLMMLLIIASAPFISAYFNAPQLCLALWVSSLVLPIKAVRNPILMLQAKQLNYKPVFKLHLWQKVASFCFVISIALIWQTFWAIVIGNLIATLVFTLGSYRISSYRPQLDFRNINEQWRFSKWLILRGIVGFTRSQIDSILVSRWFGTRELGGFHLLRELAIMPALNLVIPASEPLQAAIAHDRHQQQTLAYRTRFSLALLSSLLLPISCFMWLYPVSIVSVLLGEQWLSYAPLLQPFSLYFFTFCLFSLCCNACLAVGQARLLFWFDLVSTAIIVTSLLYFQSAILLELTWLRAWLAILTTVSLMAILERKTTFNWIKLLLMLLPACFGLLLSVLMVELIAPLINLPVLVEIILNGLIFCCAFVIGFVFICRITSLISMEIHIFQTHLQRLMPARLHFIFTKV</sequence>
<feature type="transmembrane region" description="Helical" evidence="7">
    <location>
        <begin position="410"/>
        <end position="430"/>
    </location>
</feature>
<dbReference type="GO" id="GO:0005886">
    <property type="term" value="C:plasma membrane"/>
    <property type="evidence" value="ECO:0007669"/>
    <property type="project" value="UniProtKB-SubCell"/>
</dbReference>
<evidence type="ECO:0000256" key="2">
    <source>
        <dbReference type="ARBA" id="ARBA00007430"/>
    </source>
</evidence>
<comment type="caution">
    <text evidence="8">The sequence shown here is derived from an EMBL/GenBank/DDBJ whole genome shotgun (WGS) entry which is preliminary data.</text>
</comment>
<evidence type="ECO:0000313" key="8">
    <source>
        <dbReference type="EMBL" id="EIW90365.1"/>
    </source>
</evidence>
<keyword evidence="4 7" id="KW-0812">Transmembrane</keyword>
<dbReference type="InterPro" id="IPR050833">
    <property type="entry name" value="Poly_Biosynth_Transport"/>
</dbReference>
<dbReference type="PANTHER" id="PTHR30250:SF10">
    <property type="entry name" value="LIPOPOLYSACCHARIDE BIOSYNTHESIS PROTEIN WZXC"/>
    <property type="match status" value="1"/>
</dbReference>
<keyword evidence="9" id="KW-1185">Reference proteome</keyword>
<dbReference type="PATRIC" id="fig|1195246.3.peg.164"/>
<comment type="similarity">
    <text evidence="2">Belongs to the polysaccharide synthase family.</text>
</comment>
<organism evidence="8 9">
    <name type="scientific">Alishewanella agri BL06</name>
    <dbReference type="NCBI Taxonomy" id="1195246"/>
    <lineage>
        <taxon>Bacteria</taxon>
        <taxon>Pseudomonadati</taxon>
        <taxon>Pseudomonadota</taxon>
        <taxon>Gammaproteobacteria</taxon>
        <taxon>Alteromonadales</taxon>
        <taxon>Alteromonadaceae</taxon>
        <taxon>Alishewanella</taxon>
    </lineage>
</organism>
<feature type="transmembrane region" description="Helical" evidence="7">
    <location>
        <begin position="352"/>
        <end position="375"/>
    </location>
</feature>
<evidence type="ECO:0000256" key="1">
    <source>
        <dbReference type="ARBA" id="ARBA00004651"/>
    </source>
</evidence>
<dbReference type="EMBL" id="AKKU01000001">
    <property type="protein sequence ID" value="EIW90365.1"/>
    <property type="molecule type" value="Genomic_DNA"/>
</dbReference>
<keyword evidence="6 7" id="KW-0472">Membrane</keyword>
<feature type="transmembrane region" description="Helical" evidence="7">
    <location>
        <begin position="109"/>
        <end position="128"/>
    </location>
</feature>
<proteinExistence type="inferred from homology"/>
<keyword evidence="5 7" id="KW-1133">Transmembrane helix</keyword>
<feature type="transmembrane region" description="Helical" evidence="7">
    <location>
        <begin position="173"/>
        <end position="191"/>
    </location>
</feature>
<name>I9DW12_9ALTE</name>
<gene>
    <name evidence="8" type="ORF">AGRI_00800</name>
</gene>
<keyword evidence="3" id="KW-1003">Cell membrane</keyword>
<evidence type="ECO:0000313" key="9">
    <source>
        <dbReference type="Proteomes" id="UP000035062"/>
    </source>
</evidence>
<dbReference type="Proteomes" id="UP000035062">
    <property type="component" value="Unassembled WGS sequence"/>
</dbReference>
<dbReference type="PANTHER" id="PTHR30250">
    <property type="entry name" value="PST FAMILY PREDICTED COLANIC ACID TRANSPORTER"/>
    <property type="match status" value="1"/>
</dbReference>
<reference evidence="8 9" key="1">
    <citation type="journal article" date="2012" name="J. Bacteriol.">
        <title>Genome Sequence of Pectin-Degrading Alishewanella agri, Isolated from Landfill Soil.</title>
        <authorList>
            <person name="Kim J."/>
            <person name="Jung J."/>
            <person name="Sung J.S."/>
            <person name="Chun J."/>
            <person name="Park W."/>
        </authorList>
    </citation>
    <scope>NUCLEOTIDE SEQUENCE [LARGE SCALE GENOMIC DNA]</scope>
    <source>
        <strain evidence="8 9">BL06</strain>
    </source>
</reference>
<dbReference type="Pfam" id="PF13440">
    <property type="entry name" value="Polysacc_synt_3"/>
    <property type="match status" value="1"/>
</dbReference>
<feature type="transmembrane region" description="Helical" evidence="7">
    <location>
        <begin position="285"/>
        <end position="304"/>
    </location>
</feature>
<feature type="transmembrane region" description="Helical" evidence="7">
    <location>
        <begin position="381"/>
        <end position="398"/>
    </location>
</feature>
<evidence type="ECO:0000256" key="3">
    <source>
        <dbReference type="ARBA" id="ARBA00022475"/>
    </source>
</evidence>
<feature type="transmembrane region" description="Helical" evidence="7">
    <location>
        <begin position="42"/>
        <end position="59"/>
    </location>
</feature>
<dbReference type="AlphaFoldDB" id="I9DW12"/>
<feature type="transmembrane region" description="Helical" evidence="7">
    <location>
        <begin position="442"/>
        <end position="461"/>
    </location>
</feature>
<dbReference type="eggNOG" id="COG2244">
    <property type="taxonomic scope" value="Bacteria"/>
</dbReference>
<feature type="transmembrane region" description="Helical" evidence="7">
    <location>
        <begin position="148"/>
        <end position="167"/>
    </location>
</feature>
<dbReference type="RefSeq" id="WP_008983139.1">
    <property type="nucleotide sequence ID" value="NZ_AKKU01000001.1"/>
</dbReference>
<evidence type="ECO:0000256" key="4">
    <source>
        <dbReference type="ARBA" id="ARBA00022692"/>
    </source>
</evidence>
<comment type="subcellular location">
    <subcellularLocation>
        <location evidence="1">Cell membrane</location>
        <topology evidence="1">Multi-pass membrane protein</topology>
    </subcellularLocation>
</comment>